<dbReference type="SMART" id="SM00382">
    <property type="entry name" value="AAA"/>
    <property type="match status" value="1"/>
</dbReference>
<name>A0ABV2Q217_9BURK</name>
<keyword evidence="4 6" id="KW-0067">ATP-binding</keyword>
<keyword evidence="2" id="KW-0472">Membrane</keyword>
<evidence type="ECO:0000256" key="1">
    <source>
        <dbReference type="ARBA" id="ARBA00022448"/>
    </source>
</evidence>
<dbReference type="InterPro" id="IPR027417">
    <property type="entry name" value="P-loop_NTPase"/>
</dbReference>
<dbReference type="Pfam" id="PF00005">
    <property type="entry name" value="ABC_tran"/>
    <property type="match status" value="1"/>
</dbReference>
<feature type="domain" description="ABC transporter" evidence="5">
    <location>
        <begin position="2"/>
        <end position="249"/>
    </location>
</feature>
<gene>
    <name evidence="6" type="ORF">ABIE13_000158</name>
</gene>
<dbReference type="InterPro" id="IPR003439">
    <property type="entry name" value="ABC_transporter-like_ATP-bd"/>
</dbReference>
<reference evidence="6 7" key="1">
    <citation type="submission" date="2024-06" db="EMBL/GenBank/DDBJ databases">
        <title>Sorghum-associated microbial communities from plants grown in Nebraska, USA.</title>
        <authorList>
            <person name="Schachtman D."/>
        </authorList>
    </citation>
    <scope>NUCLEOTIDE SEQUENCE [LARGE SCALE GENOMIC DNA]</scope>
    <source>
        <strain evidence="6 7">2709</strain>
    </source>
</reference>
<dbReference type="PANTHER" id="PTHR45772:SF7">
    <property type="entry name" value="AMINO ACID ABC TRANSPORTER ATP-BINDING PROTEIN"/>
    <property type="match status" value="1"/>
</dbReference>
<accession>A0ABV2Q217</accession>
<comment type="caution">
    <text evidence="6">The sequence shown here is derived from an EMBL/GenBank/DDBJ whole genome shotgun (WGS) entry which is preliminary data.</text>
</comment>
<evidence type="ECO:0000259" key="5">
    <source>
        <dbReference type="PROSITE" id="PS50893"/>
    </source>
</evidence>
<dbReference type="GO" id="GO:0005524">
    <property type="term" value="F:ATP binding"/>
    <property type="evidence" value="ECO:0007669"/>
    <property type="project" value="UniProtKB-KW"/>
</dbReference>
<dbReference type="InterPro" id="IPR032823">
    <property type="entry name" value="BCA_ABC_TP_C"/>
</dbReference>
<evidence type="ECO:0000313" key="6">
    <source>
        <dbReference type="EMBL" id="MET4575061.1"/>
    </source>
</evidence>
<keyword evidence="3" id="KW-0547">Nucleotide-binding</keyword>
<dbReference type="PANTHER" id="PTHR45772">
    <property type="entry name" value="CONSERVED COMPONENT OF ABC TRANSPORTER FOR NATURAL AMINO ACIDS-RELATED"/>
    <property type="match status" value="1"/>
</dbReference>
<evidence type="ECO:0000313" key="7">
    <source>
        <dbReference type="Proteomes" id="UP001549320"/>
    </source>
</evidence>
<dbReference type="Gene3D" id="3.40.50.300">
    <property type="entry name" value="P-loop containing nucleotide triphosphate hydrolases"/>
    <property type="match status" value="1"/>
</dbReference>
<keyword evidence="7" id="KW-1185">Reference proteome</keyword>
<dbReference type="InterPro" id="IPR003593">
    <property type="entry name" value="AAA+_ATPase"/>
</dbReference>
<evidence type="ECO:0000256" key="2">
    <source>
        <dbReference type="ARBA" id="ARBA00022475"/>
    </source>
</evidence>
<evidence type="ECO:0000256" key="4">
    <source>
        <dbReference type="ARBA" id="ARBA00022840"/>
    </source>
</evidence>
<dbReference type="CDD" id="cd03219">
    <property type="entry name" value="ABC_Mj1267_LivG_branched"/>
    <property type="match status" value="1"/>
</dbReference>
<protein>
    <submittedName>
        <fullName evidence="6">Branched-chain amino acid transport system ATP-binding protein</fullName>
    </submittedName>
</protein>
<dbReference type="Pfam" id="PF12399">
    <property type="entry name" value="BCA_ABC_TP_C"/>
    <property type="match status" value="1"/>
</dbReference>
<dbReference type="Proteomes" id="UP001549320">
    <property type="component" value="Unassembled WGS sequence"/>
</dbReference>
<dbReference type="EMBL" id="JBEPSH010000001">
    <property type="protein sequence ID" value="MET4575061.1"/>
    <property type="molecule type" value="Genomic_DNA"/>
</dbReference>
<dbReference type="SUPFAM" id="SSF52540">
    <property type="entry name" value="P-loop containing nucleoside triphosphate hydrolases"/>
    <property type="match status" value="1"/>
</dbReference>
<dbReference type="PROSITE" id="PS50893">
    <property type="entry name" value="ABC_TRANSPORTER_2"/>
    <property type="match status" value="1"/>
</dbReference>
<organism evidence="6 7">
    <name type="scientific">Ottowia thiooxydans</name>
    <dbReference type="NCBI Taxonomy" id="219182"/>
    <lineage>
        <taxon>Bacteria</taxon>
        <taxon>Pseudomonadati</taxon>
        <taxon>Pseudomonadota</taxon>
        <taxon>Betaproteobacteria</taxon>
        <taxon>Burkholderiales</taxon>
        <taxon>Comamonadaceae</taxon>
        <taxon>Ottowia</taxon>
    </lineage>
</organism>
<dbReference type="RefSeq" id="WP_354440300.1">
    <property type="nucleotide sequence ID" value="NZ_JBEPSH010000001.1"/>
</dbReference>
<keyword evidence="2" id="KW-1003">Cell membrane</keyword>
<proteinExistence type="predicted"/>
<dbReference type="InterPro" id="IPR051120">
    <property type="entry name" value="ABC_AA/LPS_Transport"/>
</dbReference>
<sequence length="255" mass="27505">MLQVQNIEMRFGGVQALSGISFEVPPGSIMAVIGPNGAGKTTLFNVISGLYRPTSGSVLWEGQDLTRVGPHRLAGLGVARTFQNPQVFEGATALQTVQIGSHRFAHRGLISALFRLPAYRREERTLRERSLEWLDFVGLADAADMPAAEQSYGAIKRLDLARAIASEPRLLLMDEPAAGLNGAETEQLKRMIQAIAARGITVLLVEHDMKLVMEISHSIVVLNLGQELARGTPAQIRSNPSVLAAYLGAESLEAA</sequence>
<evidence type="ECO:0000256" key="3">
    <source>
        <dbReference type="ARBA" id="ARBA00022741"/>
    </source>
</evidence>
<keyword evidence="1" id="KW-0813">Transport</keyword>